<proteinExistence type="predicted"/>
<dbReference type="EMBL" id="CACSIP010000029">
    <property type="protein sequence ID" value="CAA0127333.1"/>
    <property type="molecule type" value="Genomic_DNA"/>
</dbReference>
<dbReference type="Proteomes" id="UP000430146">
    <property type="component" value="Unassembled WGS sequence"/>
</dbReference>
<dbReference type="OrthoDB" id="4631480at2"/>
<name>A0A5S9R444_MYCVN</name>
<protein>
    <submittedName>
        <fullName evidence="1">Uncharacterized protein</fullName>
    </submittedName>
</protein>
<reference evidence="1 2" key="1">
    <citation type="submission" date="2019-11" db="EMBL/GenBank/DDBJ databases">
        <authorList>
            <person name="Holert J."/>
        </authorList>
    </citation>
    <scope>NUCLEOTIDE SEQUENCE [LARGE SCALE GENOMIC DNA]</scope>
    <source>
        <strain evidence="1">BC8_1</strain>
    </source>
</reference>
<evidence type="ECO:0000313" key="2">
    <source>
        <dbReference type="Proteomes" id="UP000430146"/>
    </source>
</evidence>
<organism evidence="1 2">
    <name type="scientific">Mycolicibacterium vanbaalenii</name>
    <name type="common">Mycobacterium vanbaalenii</name>
    <dbReference type="NCBI Taxonomy" id="110539"/>
    <lineage>
        <taxon>Bacteria</taxon>
        <taxon>Bacillati</taxon>
        <taxon>Actinomycetota</taxon>
        <taxon>Actinomycetes</taxon>
        <taxon>Mycobacteriales</taxon>
        <taxon>Mycobacteriaceae</taxon>
        <taxon>Mycolicibacterium</taxon>
    </lineage>
</organism>
<dbReference type="RefSeq" id="WP_159232871.1">
    <property type="nucleotide sequence ID" value="NZ_CACSIP010000029.1"/>
</dbReference>
<sequence length="67" mass="7456">MAKHDEKPSELERVARAGWMVTLRYRLLVLATQAPSRPARWRWMAGGASAVTLAAGFVKLKLGWFSG</sequence>
<gene>
    <name evidence="1" type="ORF">AELLOGFF_05168</name>
</gene>
<dbReference type="AlphaFoldDB" id="A0A5S9R444"/>
<accession>A0A5S9R444</accession>
<keyword evidence="2" id="KW-1185">Reference proteome</keyword>
<evidence type="ECO:0000313" key="1">
    <source>
        <dbReference type="EMBL" id="CAA0127333.1"/>
    </source>
</evidence>